<evidence type="ECO:0000313" key="9">
    <source>
        <dbReference type="EMBL" id="KAH9368443.1"/>
    </source>
</evidence>
<dbReference type="Pfam" id="PF00067">
    <property type="entry name" value="p450"/>
    <property type="match status" value="1"/>
</dbReference>
<dbReference type="InterPro" id="IPR036396">
    <property type="entry name" value="Cyt_P450_sf"/>
</dbReference>
<keyword evidence="6 8" id="KW-0503">Monooxygenase</keyword>
<dbReference type="VEuPathDB" id="VectorBase:HLOH_057492"/>
<dbReference type="PROSITE" id="PS00086">
    <property type="entry name" value="CYTOCHROME_P450"/>
    <property type="match status" value="1"/>
</dbReference>
<accession>A0A9J6G0F1</accession>
<evidence type="ECO:0000256" key="1">
    <source>
        <dbReference type="ARBA" id="ARBA00010617"/>
    </source>
</evidence>
<dbReference type="GO" id="GO:0005506">
    <property type="term" value="F:iron ion binding"/>
    <property type="evidence" value="ECO:0007669"/>
    <property type="project" value="InterPro"/>
</dbReference>
<keyword evidence="4 8" id="KW-0560">Oxidoreductase</keyword>
<name>A0A9J6G0F1_HAELO</name>
<evidence type="ECO:0000256" key="3">
    <source>
        <dbReference type="ARBA" id="ARBA00022723"/>
    </source>
</evidence>
<evidence type="ECO:0000256" key="5">
    <source>
        <dbReference type="ARBA" id="ARBA00023004"/>
    </source>
</evidence>
<reference evidence="9 10" key="1">
    <citation type="journal article" date="2020" name="Cell">
        <title>Large-Scale Comparative Analyses of Tick Genomes Elucidate Their Genetic Diversity and Vector Capacities.</title>
        <authorList>
            <consortium name="Tick Genome and Microbiome Consortium (TIGMIC)"/>
            <person name="Jia N."/>
            <person name="Wang J."/>
            <person name="Shi W."/>
            <person name="Du L."/>
            <person name="Sun Y."/>
            <person name="Zhan W."/>
            <person name="Jiang J.F."/>
            <person name="Wang Q."/>
            <person name="Zhang B."/>
            <person name="Ji P."/>
            <person name="Bell-Sakyi L."/>
            <person name="Cui X.M."/>
            <person name="Yuan T.T."/>
            <person name="Jiang B.G."/>
            <person name="Yang W.F."/>
            <person name="Lam T.T."/>
            <person name="Chang Q.C."/>
            <person name="Ding S.J."/>
            <person name="Wang X.J."/>
            <person name="Zhu J.G."/>
            <person name="Ruan X.D."/>
            <person name="Zhao L."/>
            <person name="Wei J.T."/>
            <person name="Ye R.Z."/>
            <person name="Que T.C."/>
            <person name="Du C.H."/>
            <person name="Zhou Y.H."/>
            <person name="Cheng J.X."/>
            <person name="Dai P.F."/>
            <person name="Guo W.B."/>
            <person name="Han X.H."/>
            <person name="Huang E.J."/>
            <person name="Li L.F."/>
            <person name="Wei W."/>
            <person name="Gao Y.C."/>
            <person name="Liu J.Z."/>
            <person name="Shao H.Z."/>
            <person name="Wang X."/>
            <person name="Wang C.C."/>
            <person name="Yang T.C."/>
            <person name="Huo Q.B."/>
            <person name="Li W."/>
            <person name="Chen H.Y."/>
            <person name="Chen S.E."/>
            <person name="Zhou L.G."/>
            <person name="Ni X.B."/>
            <person name="Tian J.H."/>
            <person name="Sheng Y."/>
            <person name="Liu T."/>
            <person name="Pan Y.S."/>
            <person name="Xia L.Y."/>
            <person name="Li J."/>
            <person name="Zhao F."/>
            <person name="Cao W.C."/>
        </authorList>
    </citation>
    <scope>NUCLEOTIDE SEQUENCE [LARGE SCALE GENOMIC DNA]</scope>
    <source>
        <strain evidence="9">HaeL-2018</strain>
    </source>
</reference>
<evidence type="ECO:0000256" key="7">
    <source>
        <dbReference type="ARBA" id="ARBA00043906"/>
    </source>
</evidence>
<comment type="function">
    <text evidence="7">Cytochromes P450 are a group of heme-thiolate monooxygenases. They oxidize a variety of structurally unrelated compounds, including steroids, fatty acids, and xenobiotics.</text>
</comment>
<comment type="similarity">
    <text evidence="1 8">Belongs to the cytochrome P450 family.</text>
</comment>
<dbReference type="InterPro" id="IPR050705">
    <property type="entry name" value="Cytochrome_P450_3A"/>
</dbReference>
<dbReference type="SUPFAM" id="SSF48264">
    <property type="entry name" value="Cytochrome P450"/>
    <property type="match status" value="1"/>
</dbReference>
<dbReference type="GO" id="GO:0008395">
    <property type="term" value="F:steroid hydroxylase activity"/>
    <property type="evidence" value="ECO:0007669"/>
    <property type="project" value="TreeGrafter"/>
</dbReference>
<proteinExistence type="inferred from homology"/>
<dbReference type="PANTHER" id="PTHR24302">
    <property type="entry name" value="CYTOCHROME P450 FAMILY 3"/>
    <property type="match status" value="1"/>
</dbReference>
<gene>
    <name evidence="9" type="ORF">HPB48_012627</name>
</gene>
<keyword evidence="3 8" id="KW-0479">Metal-binding</keyword>
<dbReference type="AlphaFoldDB" id="A0A9J6G0F1"/>
<dbReference type="InterPro" id="IPR017972">
    <property type="entry name" value="Cyt_P450_CS"/>
</dbReference>
<protein>
    <recommendedName>
        <fullName evidence="11">Cytochrome P450</fullName>
    </recommendedName>
</protein>
<keyword evidence="5 8" id="KW-0408">Iron</keyword>
<evidence type="ECO:0000313" key="10">
    <source>
        <dbReference type="Proteomes" id="UP000821853"/>
    </source>
</evidence>
<evidence type="ECO:0000256" key="8">
    <source>
        <dbReference type="RuleBase" id="RU000461"/>
    </source>
</evidence>
<dbReference type="PANTHER" id="PTHR24302:SF15">
    <property type="entry name" value="FATTY-ACID PEROXYGENASE"/>
    <property type="match status" value="1"/>
</dbReference>
<evidence type="ECO:0008006" key="11">
    <source>
        <dbReference type="Google" id="ProtNLM"/>
    </source>
</evidence>
<organism evidence="9 10">
    <name type="scientific">Haemaphysalis longicornis</name>
    <name type="common">Bush tick</name>
    <dbReference type="NCBI Taxonomy" id="44386"/>
    <lineage>
        <taxon>Eukaryota</taxon>
        <taxon>Metazoa</taxon>
        <taxon>Ecdysozoa</taxon>
        <taxon>Arthropoda</taxon>
        <taxon>Chelicerata</taxon>
        <taxon>Arachnida</taxon>
        <taxon>Acari</taxon>
        <taxon>Parasitiformes</taxon>
        <taxon>Ixodida</taxon>
        <taxon>Ixodoidea</taxon>
        <taxon>Ixodidae</taxon>
        <taxon>Haemaphysalinae</taxon>
        <taxon>Haemaphysalis</taxon>
    </lineage>
</organism>
<dbReference type="Proteomes" id="UP000821853">
    <property type="component" value="Chromosome 2"/>
</dbReference>
<dbReference type="Gene3D" id="1.10.630.10">
    <property type="entry name" value="Cytochrome P450"/>
    <property type="match status" value="1"/>
</dbReference>
<dbReference type="OrthoDB" id="6504004at2759"/>
<dbReference type="GO" id="GO:0020037">
    <property type="term" value="F:heme binding"/>
    <property type="evidence" value="ECO:0007669"/>
    <property type="project" value="InterPro"/>
</dbReference>
<dbReference type="GO" id="GO:0016705">
    <property type="term" value="F:oxidoreductase activity, acting on paired donors, with incorporation or reduction of molecular oxygen"/>
    <property type="evidence" value="ECO:0007669"/>
    <property type="project" value="InterPro"/>
</dbReference>
<evidence type="ECO:0000256" key="6">
    <source>
        <dbReference type="ARBA" id="ARBA00023033"/>
    </source>
</evidence>
<dbReference type="EMBL" id="JABSTR010000004">
    <property type="protein sequence ID" value="KAH9368443.1"/>
    <property type="molecule type" value="Genomic_DNA"/>
</dbReference>
<keyword evidence="2 8" id="KW-0349">Heme</keyword>
<comment type="caution">
    <text evidence="9">The sequence shown here is derived from an EMBL/GenBank/DDBJ whole genome shotgun (WGS) entry which is preliminary data.</text>
</comment>
<evidence type="ECO:0000256" key="2">
    <source>
        <dbReference type="ARBA" id="ARBA00022617"/>
    </source>
</evidence>
<sequence length="78" mass="8548">MSSIQPYTYLPFGAGPRNCVGMRFALQAVKLSLLYTIRNVQVVRTEKTKVSVDCLLLNTLSLNGRISILQSAAVDSCI</sequence>
<keyword evidence="10" id="KW-1185">Reference proteome</keyword>
<evidence type="ECO:0000256" key="4">
    <source>
        <dbReference type="ARBA" id="ARBA00023002"/>
    </source>
</evidence>
<dbReference type="InterPro" id="IPR001128">
    <property type="entry name" value="Cyt_P450"/>
</dbReference>